<dbReference type="Gene3D" id="3.40.250.10">
    <property type="entry name" value="Rhodanese-like domain"/>
    <property type="match status" value="1"/>
</dbReference>
<dbReference type="EMBL" id="OZ004254">
    <property type="protein sequence ID" value="CAK7895851.1"/>
    <property type="molecule type" value="Genomic_DNA"/>
</dbReference>
<dbReference type="EC" id="3.1.3.48" evidence="2"/>
<evidence type="ECO:0000313" key="9">
    <source>
        <dbReference type="Proteomes" id="UP001497600"/>
    </source>
</evidence>
<dbReference type="PANTHER" id="PTHR10828:SF38">
    <property type="entry name" value="ARSENICAL-RESISTANCE PROTEIN 2-RELATED"/>
    <property type="match status" value="1"/>
</dbReference>
<keyword evidence="9" id="KW-1185">Reference proteome</keyword>
<protein>
    <recommendedName>
        <fullName evidence="2">protein-tyrosine-phosphatase</fullName>
        <ecNumber evidence="2">3.1.3.48</ecNumber>
    </recommendedName>
</protein>
<feature type="domain" description="Rhodanese" evidence="7">
    <location>
        <begin position="24"/>
        <end position="125"/>
    </location>
</feature>
<name>A0ABP0E6X8_9ASCO</name>
<dbReference type="InterPro" id="IPR000751">
    <property type="entry name" value="MPI_Phosphatase"/>
</dbReference>
<dbReference type="PANTHER" id="PTHR10828">
    <property type="entry name" value="M-PHASE INDUCER PHOSPHATASE DUAL SPECIFICITY PHOSPHATASE CDC25"/>
    <property type="match status" value="1"/>
</dbReference>
<dbReference type="Proteomes" id="UP001497600">
    <property type="component" value="Chromosome B"/>
</dbReference>
<evidence type="ECO:0000256" key="2">
    <source>
        <dbReference type="ARBA" id="ARBA00013064"/>
    </source>
</evidence>
<evidence type="ECO:0000256" key="6">
    <source>
        <dbReference type="ARBA" id="ARBA00023306"/>
    </source>
</evidence>
<organism evidence="8 9">
    <name type="scientific">[Candida] anglica</name>
    <dbReference type="NCBI Taxonomy" id="148631"/>
    <lineage>
        <taxon>Eukaryota</taxon>
        <taxon>Fungi</taxon>
        <taxon>Dikarya</taxon>
        <taxon>Ascomycota</taxon>
        <taxon>Saccharomycotina</taxon>
        <taxon>Pichiomycetes</taxon>
        <taxon>Debaryomycetaceae</taxon>
        <taxon>Kurtzmaniella</taxon>
    </lineage>
</organism>
<gene>
    <name evidence="8" type="primary">YCH1</name>
    <name evidence="8" type="ORF">CAAN4_B02278</name>
</gene>
<evidence type="ECO:0000259" key="7">
    <source>
        <dbReference type="PROSITE" id="PS50206"/>
    </source>
</evidence>
<evidence type="ECO:0000256" key="1">
    <source>
        <dbReference type="ARBA" id="ARBA00011065"/>
    </source>
</evidence>
<dbReference type="SUPFAM" id="SSF52821">
    <property type="entry name" value="Rhodanese/Cell cycle control phosphatase"/>
    <property type="match status" value="1"/>
</dbReference>
<proteinExistence type="inferred from homology"/>
<comment type="similarity">
    <text evidence="1">Belongs to the MPI phosphatase family.</text>
</comment>
<reference evidence="8 9" key="1">
    <citation type="submission" date="2024-01" db="EMBL/GenBank/DDBJ databases">
        <authorList>
            <consortium name="Genoscope - CEA"/>
            <person name="William W."/>
        </authorList>
    </citation>
    <scope>NUCLEOTIDE SEQUENCE [LARGE SCALE GENOMIC DNA]</scope>
    <source>
        <strain evidence="8 9">29B2s-10</strain>
    </source>
</reference>
<keyword evidence="3" id="KW-0132">Cell division</keyword>
<keyword evidence="6" id="KW-0131">Cell cycle</keyword>
<accession>A0ABP0E6X8</accession>
<evidence type="ECO:0000256" key="4">
    <source>
        <dbReference type="ARBA" id="ARBA00022801"/>
    </source>
</evidence>
<evidence type="ECO:0000313" key="8">
    <source>
        <dbReference type="EMBL" id="CAK7895851.1"/>
    </source>
</evidence>
<dbReference type="PRINTS" id="PR00716">
    <property type="entry name" value="MPIPHPHTASE"/>
</dbReference>
<dbReference type="PROSITE" id="PS50206">
    <property type="entry name" value="RHODANESE_3"/>
    <property type="match status" value="1"/>
</dbReference>
<evidence type="ECO:0000256" key="3">
    <source>
        <dbReference type="ARBA" id="ARBA00022618"/>
    </source>
</evidence>
<keyword evidence="5" id="KW-0904">Protein phosphatase</keyword>
<dbReference type="Pfam" id="PF00581">
    <property type="entry name" value="Rhodanese"/>
    <property type="match status" value="1"/>
</dbReference>
<keyword evidence="4" id="KW-0378">Hydrolase</keyword>
<dbReference type="InterPro" id="IPR036873">
    <property type="entry name" value="Rhodanese-like_dom_sf"/>
</dbReference>
<evidence type="ECO:0000256" key="5">
    <source>
        <dbReference type="ARBA" id="ARBA00022912"/>
    </source>
</evidence>
<dbReference type="SMART" id="SM00450">
    <property type="entry name" value="RHOD"/>
    <property type="match status" value="1"/>
</dbReference>
<sequence length="135" mass="15937">MASTLARRGIPYLEPETLCAWMQSREDFQIMDVRDYDFDEGGHIKGAVNYEYRSFQNNLREIVASEVPKKRVFVFHCMRSQQRGPRCALRFKTYIDESLNNLDIEVYVLRGGFIKWYKKYGETQYTEKATTANIL</sequence>
<dbReference type="InterPro" id="IPR001763">
    <property type="entry name" value="Rhodanese-like_dom"/>
</dbReference>